<dbReference type="OrthoDB" id="5600002at2759"/>
<sequence>MVLVKIEDSPEPDLQPDAMPAGTASLNSTSSTHPVDPKDPEGFLRRCSGHNKKTKARCSAVIGKNAHSKLARLEHLPTCHAHRDQKSLAGWCTFMESNREPCGRLFRWKPPFFELCTEHMGHPETPCHFMKLPVELRLEIFRYLLPTLPIGSSTAPGHRSQCSTDHNQYWINVKDLMYSVVPFTIDIRKDGMFMCGRRLLEPRRADGTQHFTANDVEATKKKFLKTFDFAAVKNYNVDILVENWSDNPGGPGNIYSTWDEEVEIYDIRDYVGVVVSGVLSLARNLCKLNVKLGFSDFNWTEEELITNSTCLLGPFERLRNVRQPRLCGVYKSTAARTNFMINTPMPPPRTSRSTQHNDLSNPLCSIPALRQEVQVLGPSHAEYNAYREKWERWVSLTADKPLQKPPIRRMFSEFKEFYTKIAVVVSAVTTHKGRQAFLHRARVARETENVEAFRLLRNELIQHWYSYLEDEERKKNDINDQLSKMLDADVYPSHDFD</sequence>
<feature type="non-terminal residue" evidence="4">
    <location>
        <position position="497"/>
    </location>
</feature>
<proteinExistence type="predicted"/>
<reference evidence="4 5" key="1">
    <citation type="journal article" date="2018" name="Front. Microbiol.">
        <title>Genome-Wide Analysis of Corynespora cassiicola Leaf Fall Disease Putative Effectors.</title>
        <authorList>
            <person name="Lopez D."/>
            <person name="Ribeiro S."/>
            <person name="Label P."/>
            <person name="Fumanal B."/>
            <person name="Venisse J.S."/>
            <person name="Kohler A."/>
            <person name="de Oliveira R.R."/>
            <person name="Labutti K."/>
            <person name="Lipzen A."/>
            <person name="Lail K."/>
            <person name="Bauer D."/>
            <person name="Ohm R.A."/>
            <person name="Barry K.W."/>
            <person name="Spatafora J."/>
            <person name="Grigoriev I.V."/>
            <person name="Martin F.M."/>
            <person name="Pujade-Renaud V."/>
        </authorList>
    </citation>
    <scope>NUCLEOTIDE SEQUENCE [LARGE SCALE GENOMIC DNA]</scope>
    <source>
        <strain evidence="4 5">Philippines</strain>
    </source>
</reference>
<feature type="domain" description="Probable treble clef zinc finger fungi" evidence="3">
    <location>
        <begin position="89"/>
        <end position="123"/>
    </location>
</feature>
<dbReference type="Pfam" id="PF26648">
    <property type="entry name" value="zf_Tbcl_4"/>
    <property type="match status" value="1"/>
</dbReference>
<feature type="compositionally biased region" description="Basic and acidic residues" evidence="1">
    <location>
        <begin position="35"/>
        <end position="44"/>
    </location>
</feature>
<dbReference type="AlphaFoldDB" id="A0A2T2NX63"/>
<evidence type="ECO:0000313" key="4">
    <source>
        <dbReference type="EMBL" id="PSN69949.1"/>
    </source>
</evidence>
<feature type="region of interest" description="Disordered" evidence="1">
    <location>
        <begin position="1"/>
        <end position="46"/>
    </location>
</feature>
<feature type="domain" description="Probable treble clef zinc finger" evidence="2">
    <location>
        <begin position="42"/>
        <end position="87"/>
    </location>
</feature>
<name>A0A2T2NX63_CORCC</name>
<evidence type="ECO:0000256" key="1">
    <source>
        <dbReference type="SAM" id="MobiDB-lite"/>
    </source>
</evidence>
<evidence type="ECO:0000259" key="3">
    <source>
        <dbReference type="Pfam" id="PF26648"/>
    </source>
</evidence>
<accession>A0A2T2NX63</accession>
<dbReference type="Pfam" id="PF26647">
    <property type="entry name" value="zf_Tbcl_3"/>
    <property type="match status" value="1"/>
</dbReference>
<evidence type="ECO:0000313" key="5">
    <source>
        <dbReference type="Proteomes" id="UP000240883"/>
    </source>
</evidence>
<gene>
    <name evidence="4" type="ORF">BS50DRAFT_487637</name>
</gene>
<protein>
    <submittedName>
        <fullName evidence="4">Uncharacterized protein</fullName>
    </submittedName>
</protein>
<feature type="compositionally biased region" description="Polar residues" evidence="1">
    <location>
        <begin position="24"/>
        <end position="33"/>
    </location>
</feature>
<dbReference type="InterPro" id="IPR058251">
    <property type="entry name" value="zf_Tbcl_3"/>
</dbReference>
<organism evidence="4 5">
    <name type="scientific">Corynespora cassiicola Philippines</name>
    <dbReference type="NCBI Taxonomy" id="1448308"/>
    <lineage>
        <taxon>Eukaryota</taxon>
        <taxon>Fungi</taxon>
        <taxon>Dikarya</taxon>
        <taxon>Ascomycota</taxon>
        <taxon>Pezizomycotina</taxon>
        <taxon>Dothideomycetes</taxon>
        <taxon>Pleosporomycetidae</taxon>
        <taxon>Pleosporales</taxon>
        <taxon>Corynesporascaceae</taxon>
        <taxon>Corynespora</taxon>
    </lineage>
</organism>
<dbReference type="Proteomes" id="UP000240883">
    <property type="component" value="Unassembled WGS sequence"/>
</dbReference>
<dbReference type="InterPro" id="IPR058252">
    <property type="entry name" value="zf_Tbcl_4"/>
</dbReference>
<evidence type="ECO:0000259" key="2">
    <source>
        <dbReference type="Pfam" id="PF26647"/>
    </source>
</evidence>
<keyword evidence="5" id="KW-1185">Reference proteome</keyword>
<dbReference type="EMBL" id="KZ678132">
    <property type="protein sequence ID" value="PSN69949.1"/>
    <property type="molecule type" value="Genomic_DNA"/>
</dbReference>